<organism evidence="1 2">
    <name type="scientific">Roseimicrobium gellanilyticum</name>
    <dbReference type="NCBI Taxonomy" id="748857"/>
    <lineage>
        <taxon>Bacteria</taxon>
        <taxon>Pseudomonadati</taxon>
        <taxon>Verrucomicrobiota</taxon>
        <taxon>Verrucomicrobiia</taxon>
        <taxon>Verrucomicrobiales</taxon>
        <taxon>Verrucomicrobiaceae</taxon>
        <taxon>Roseimicrobium</taxon>
    </lineage>
</organism>
<comment type="caution">
    <text evidence="1">The sequence shown here is derived from an EMBL/GenBank/DDBJ whole genome shotgun (WGS) entry which is preliminary data.</text>
</comment>
<dbReference type="Proteomes" id="UP000253426">
    <property type="component" value="Unassembled WGS sequence"/>
</dbReference>
<dbReference type="EMBL" id="QNRR01000007">
    <property type="protein sequence ID" value="RBP41385.1"/>
    <property type="molecule type" value="Genomic_DNA"/>
</dbReference>
<keyword evidence="2" id="KW-1185">Reference proteome</keyword>
<accession>A0A366HHS5</accession>
<reference evidence="1 2" key="1">
    <citation type="submission" date="2018-06" db="EMBL/GenBank/DDBJ databases">
        <title>Genomic Encyclopedia of Type Strains, Phase IV (KMG-IV): sequencing the most valuable type-strain genomes for metagenomic binning, comparative biology and taxonomic classification.</title>
        <authorList>
            <person name="Goeker M."/>
        </authorList>
    </citation>
    <scope>NUCLEOTIDE SEQUENCE [LARGE SCALE GENOMIC DNA]</scope>
    <source>
        <strain evidence="1 2">DSM 25532</strain>
    </source>
</reference>
<proteinExistence type="predicted"/>
<evidence type="ECO:0000313" key="1">
    <source>
        <dbReference type="EMBL" id="RBP41385.1"/>
    </source>
</evidence>
<sequence length="281" mass="31116">MRETCEFRVVEEFAPQLFESTEGKRLGDSVRKVEIATDDPRFSAVGRLQLETRSKTDRSFFYGWNIRRRYSKTELDNAVLFLLNVTSVFEPAGEECGTKYDDSTACPRCGAGAMQATSLFLPESRIPKTKEISKTIGGEIVVSQRVKELFLRHDVTGAALLPLCPNSSSSAESNAWFQLGVLEANAEVIAPTRVGIDPFDDDVKGECRCPLGDLVGLNLLSEVTITSGSRGEADIFCTRQFVGVRRGLLRPERIILISPKVWRVLVSEKIKGVEIEVAHIA</sequence>
<protein>
    <submittedName>
        <fullName evidence="1">Uncharacterized protein</fullName>
    </submittedName>
</protein>
<gene>
    <name evidence="1" type="ORF">DES53_107217</name>
</gene>
<dbReference type="AlphaFoldDB" id="A0A366HHS5"/>
<name>A0A366HHS5_9BACT</name>
<evidence type="ECO:0000313" key="2">
    <source>
        <dbReference type="Proteomes" id="UP000253426"/>
    </source>
</evidence>